<evidence type="ECO:0000313" key="6">
    <source>
        <dbReference type="Proteomes" id="UP000075377"/>
    </source>
</evidence>
<dbReference type="InterPro" id="IPR000600">
    <property type="entry name" value="ROK"/>
</dbReference>
<dbReference type="SUPFAM" id="SSF53067">
    <property type="entry name" value="Actin-like ATPase domain"/>
    <property type="match status" value="1"/>
</dbReference>
<gene>
    <name evidence="3" type="ORF">AD933_08110</name>
    <name evidence="4" type="ORF">AD951_10945</name>
    <name evidence="5" type="ORF">AD953_07175</name>
</gene>
<dbReference type="EMBL" id="LHZX01000307">
    <property type="protein sequence ID" value="KXV68498.1"/>
    <property type="molecule type" value="Genomic_DNA"/>
</dbReference>
<dbReference type="InterPro" id="IPR043129">
    <property type="entry name" value="ATPase_NBD"/>
</dbReference>
<dbReference type="EMBL" id="LHZF01000163">
    <property type="protein sequence ID" value="KXV15883.1"/>
    <property type="molecule type" value="Genomic_DNA"/>
</dbReference>
<dbReference type="GeneID" id="29557633"/>
<evidence type="ECO:0000313" key="4">
    <source>
        <dbReference type="EMBL" id="KXV68498.1"/>
    </source>
</evidence>
<dbReference type="Pfam" id="PF12802">
    <property type="entry name" value="MarR_2"/>
    <property type="match status" value="1"/>
</dbReference>
<dbReference type="InterPro" id="IPR000835">
    <property type="entry name" value="HTH_MarR-typ"/>
</dbReference>
<dbReference type="InterPro" id="IPR036390">
    <property type="entry name" value="WH_DNA-bd_sf"/>
</dbReference>
<sequence length="379" mass="39988">MLSSGHYQILSVLSRSGAKSRTELAVELGLSKAAISALVRDLLDQDILSEQDPVYGAGRPSVPLVVRANAASFIGISLQDDPAVVVLTDLHGTTLNRIEVPRLADPEACVALLVKTIKTLRASLGKERGTLSGIGLALPGFVARDRQTCLACTALGWRNIKIGATLAERTGLPVWVENDAKALILGEQLFGPLKGSPDFSMIFVSHGIGCAHIVNGRLLWGNAGGAGEISHAPITVDAQKALPCRCGNRGCLETVASLLAIGNAARQAGLPTNTRDLTRLAAEGHADALSILHRAGSAMGIATAQLIQMLDPSHVVVMLDPALKEGVYGHALQYEAESHILHRTNAHTMINFRDFEPDSFARGAASLAARYFIFGHGGV</sequence>
<dbReference type="Proteomes" id="UP000075377">
    <property type="component" value="Unassembled WGS sequence"/>
</dbReference>
<proteinExistence type="inferred from homology"/>
<dbReference type="Proteomes" id="UP000075538">
    <property type="component" value="Unassembled WGS sequence"/>
</dbReference>
<dbReference type="Proteomes" id="UP000075526">
    <property type="component" value="Unassembled WGS sequence"/>
</dbReference>
<evidence type="ECO:0000313" key="5">
    <source>
        <dbReference type="EMBL" id="KXV75504.1"/>
    </source>
</evidence>
<organism evidence="5 8">
    <name type="scientific">Acetobacter malorum</name>
    <dbReference type="NCBI Taxonomy" id="178901"/>
    <lineage>
        <taxon>Bacteria</taxon>
        <taxon>Pseudomonadati</taxon>
        <taxon>Pseudomonadota</taxon>
        <taxon>Alphaproteobacteria</taxon>
        <taxon>Acetobacterales</taxon>
        <taxon>Acetobacteraceae</taxon>
        <taxon>Acetobacter</taxon>
    </lineage>
</organism>
<dbReference type="OrthoDB" id="49685at2"/>
<evidence type="ECO:0000313" key="3">
    <source>
        <dbReference type="EMBL" id="KXV15883.1"/>
    </source>
</evidence>
<dbReference type="Gene3D" id="3.30.420.40">
    <property type="match status" value="2"/>
</dbReference>
<feature type="domain" description="HTH marR-type" evidence="2">
    <location>
        <begin position="5"/>
        <end position="49"/>
    </location>
</feature>
<comment type="caution">
    <text evidence="5">The sequence shown here is derived from an EMBL/GenBank/DDBJ whole genome shotgun (WGS) entry which is preliminary data.</text>
</comment>
<dbReference type="Pfam" id="PF00480">
    <property type="entry name" value="ROK"/>
    <property type="match status" value="1"/>
</dbReference>
<dbReference type="GO" id="GO:0003700">
    <property type="term" value="F:DNA-binding transcription factor activity"/>
    <property type="evidence" value="ECO:0007669"/>
    <property type="project" value="InterPro"/>
</dbReference>
<evidence type="ECO:0000313" key="7">
    <source>
        <dbReference type="Proteomes" id="UP000075526"/>
    </source>
</evidence>
<comment type="similarity">
    <text evidence="1">Belongs to the ROK (NagC/XylR) family.</text>
</comment>
<dbReference type="PANTHER" id="PTHR18964">
    <property type="entry name" value="ROK (REPRESSOR, ORF, KINASE) FAMILY"/>
    <property type="match status" value="1"/>
</dbReference>
<evidence type="ECO:0000259" key="2">
    <source>
        <dbReference type="Pfam" id="PF12802"/>
    </source>
</evidence>
<accession>A0A087PTY8</accession>
<protein>
    <recommendedName>
        <fullName evidence="2">HTH marR-type domain-containing protein</fullName>
    </recommendedName>
</protein>
<dbReference type="RefSeq" id="WP_043550174.1">
    <property type="nucleotide sequence ID" value="NZ_LHZC01000052.1"/>
</dbReference>
<name>A0A087PTY8_9PROT</name>
<dbReference type="InterPro" id="IPR036388">
    <property type="entry name" value="WH-like_DNA-bd_sf"/>
</dbReference>
<evidence type="ECO:0000256" key="1">
    <source>
        <dbReference type="ARBA" id="ARBA00006479"/>
    </source>
</evidence>
<dbReference type="AlphaFoldDB" id="A0A087PTY8"/>
<evidence type="ECO:0000313" key="8">
    <source>
        <dbReference type="Proteomes" id="UP000075538"/>
    </source>
</evidence>
<dbReference type="Gene3D" id="1.10.10.10">
    <property type="entry name" value="Winged helix-like DNA-binding domain superfamily/Winged helix DNA-binding domain"/>
    <property type="match status" value="1"/>
</dbReference>
<dbReference type="PANTHER" id="PTHR18964:SF149">
    <property type="entry name" value="BIFUNCTIONAL UDP-N-ACETYLGLUCOSAMINE 2-EPIMERASE_N-ACETYLMANNOSAMINE KINASE"/>
    <property type="match status" value="1"/>
</dbReference>
<dbReference type="EMBL" id="LHZZ01000522">
    <property type="protein sequence ID" value="KXV75504.1"/>
    <property type="molecule type" value="Genomic_DNA"/>
</dbReference>
<reference evidence="6 7" key="1">
    <citation type="submission" date="2015-06" db="EMBL/GenBank/DDBJ databases">
        <title>Improved classification and identification of acetic acid bacteria using matrix-assisted laser desorption/ionization time-of-flight mass spectrometry; Gluconobacter nephelii and Gluconobacter uchimurae are later heterotypic synonyms of Gluconobacter japonicus and Gluconobacter oxydans, respectively.</title>
        <authorList>
            <person name="Li L."/>
            <person name="Cleenwerck I."/>
            <person name="De Vuyst L."/>
            <person name="Vandamme P."/>
        </authorList>
    </citation>
    <scope>NUCLEOTIDE SEQUENCE [LARGE SCALE GENOMIC DNA]</scope>
    <source>
        <strain evidence="3 7">LMG 1552</strain>
        <strain evidence="5 8">LMG 1604</strain>
        <strain evidence="4 6">LMG 1699</strain>
    </source>
</reference>
<dbReference type="SUPFAM" id="SSF46785">
    <property type="entry name" value="Winged helix' DNA-binding domain"/>
    <property type="match status" value="1"/>
</dbReference>
<dbReference type="PATRIC" id="fig|178901.10.peg.774"/>